<feature type="signal peptide" evidence="1">
    <location>
        <begin position="1"/>
        <end position="29"/>
    </location>
</feature>
<dbReference type="Proteomes" id="UP000550609">
    <property type="component" value="Unassembled WGS sequence"/>
</dbReference>
<dbReference type="AlphaFoldDB" id="A0A7W3UYD3"/>
<gene>
    <name evidence="3" type="ORF">H4O09_03605</name>
</gene>
<accession>A0A7W3UYD3</accession>
<feature type="chain" id="PRO_5030820520" evidence="1">
    <location>
        <begin position="30"/>
        <end position="191"/>
    </location>
</feature>
<name>A0A7W3UYD3_9GAMM</name>
<dbReference type="EMBL" id="JACIUV010000002">
    <property type="protein sequence ID" value="MBB1116155.1"/>
    <property type="molecule type" value="Genomic_DNA"/>
</dbReference>
<keyword evidence="1" id="KW-0732">Signal</keyword>
<dbReference type="SMART" id="SM00867">
    <property type="entry name" value="YceI"/>
    <property type="match status" value="1"/>
</dbReference>
<dbReference type="InterPro" id="IPR036761">
    <property type="entry name" value="TTHA0802/YceI-like_sf"/>
</dbReference>
<reference evidence="3 4" key="1">
    <citation type="submission" date="2020-08" db="EMBL/GenBank/DDBJ databases">
        <title>Stenotrophomonas sp. W1S232.</title>
        <authorList>
            <person name="Deng Y."/>
        </authorList>
    </citation>
    <scope>NUCLEOTIDE SEQUENCE [LARGE SCALE GENOMIC DNA]</scope>
    <source>
        <strain evidence="3 4">W1S232</strain>
    </source>
</reference>
<evidence type="ECO:0000313" key="4">
    <source>
        <dbReference type="Proteomes" id="UP000550609"/>
    </source>
</evidence>
<comment type="caution">
    <text evidence="3">The sequence shown here is derived from an EMBL/GenBank/DDBJ whole genome shotgun (WGS) entry which is preliminary data.</text>
</comment>
<evidence type="ECO:0000313" key="3">
    <source>
        <dbReference type="EMBL" id="MBB1116155.1"/>
    </source>
</evidence>
<protein>
    <submittedName>
        <fullName evidence="3">YceI family protein</fullName>
    </submittedName>
</protein>
<evidence type="ECO:0000256" key="1">
    <source>
        <dbReference type="SAM" id="SignalP"/>
    </source>
</evidence>
<dbReference type="InterPro" id="IPR007372">
    <property type="entry name" value="Lipid/polyisoprenoid-bd_YceI"/>
</dbReference>
<dbReference type="PANTHER" id="PTHR34406:SF1">
    <property type="entry name" value="PROTEIN YCEI"/>
    <property type="match status" value="1"/>
</dbReference>
<organism evidence="3 4">
    <name type="scientific">Stenotrophomonas koreensis</name>
    <dbReference type="NCBI Taxonomy" id="266128"/>
    <lineage>
        <taxon>Bacteria</taxon>
        <taxon>Pseudomonadati</taxon>
        <taxon>Pseudomonadota</taxon>
        <taxon>Gammaproteobacteria</taxon>
        <taxon>Lysobacterales</taxon>
        <taxon>Lysobacteraceae</taxon>
        <taxon>Stenotrophomonas</taxon>
    </lineage>
</organism>
<dbReference type="PANTHER" id="PTHR34406">
    <property type="entry name" value="PROTEIN YCEI"/>
    <property type="match status" value="1"/>
</dbReference>
<dbReference type="SUPFAM" id="SSF101874">
    <property type="entry name" value="YceI-like"/>
    <property type="match status" value="1"/>
</dbReference>
<evidence type="ECO:0000259" key="2">
    <source>
        <dbReference type="SMART" id="SM00867"/>
    </source>
</evidence>
<proteinExistence type="predicted"/>
<feature type="domain" description="Lipid/polyisoprenoid-binding YceI-like" evidence="2">
    <location>
        <begin position="31"/>
        <end position="188"/>
    </location>
</feature>
<dbReference type="Pfam" id="PF04264">
    <property type="entry name" value="YceI"/>
    <property type="match status" value="1"/>
</dbReference>
<dbReference type="Gene3D" id="2.40.128.110">
    <property type="entry name" value="Lipid/polyisoprenoid-binding, YceI-like"/>
    <property type="match status" value="1"/>
</dbReference>
<sequence length="191" mass="20040">MTLSSLSLRALALAGLVGAAALAAPTAVAADYVQARGGLSFVGKYQGETFTGLFPGFSTRLQFDPAAPQAARLEVDIPLAAADTRNSERDSTLKGADFFNVARFATARYSAQGFTALGDDRYRANGTLELRGIRKPVTLTFTLSGGDNPVLVGQAVVKRLDFGVGAGDWADVSIIPNEIAVATRVTFKRAP</sequence>
<dbReference type="RefSeq" id="WP_182621526.1">
    <property type="nucleotide sequence ID" value="NZ_JACIUV010000002.1"/>
</dbReference>